<dbReference type="PANTHER" id="PTHR33606:SF3">
    <property type="entry name" value="PROTEIN YCII"/>
    <property type="match status" value="1"/>
</dbReference>
<evidence type="ECO:0000259" key="2">
    <source>
        <dbReference type="Pfam" id="PF03795"/>
    </source>
</evidence>
<dbReference type="PANTHER" id="PTHR33606">
    <property type="entry name" value="PROTEIN YCII"/>
    <property type="match status" value="1"/>
</dbReference>
<organism evidence="3 4">
    <name type="scientific">Pseudomonas duriflava</name>
    <dbReference type="NCBI Taxonomy" id="459528"/>
    <lineage>
        <taxon>Bacteria</taxon>
        <taxon>Pseudomonadati</taxon>
        <taxon>Pseudomonadota</taxon>
        <taxon>Gammaproteobacteria</taxon>
        <taxon>Pseudomonadales</taxon>
        <taxon>Pseudomonadaceae</taxon>
        <taxon>Pseudomonas</taxon>
    </lineage>
</organism>
<gene>
    <name evidence="3" type="ORF">IQ22_03481</name>
</gene>
<dbReference type="InterPro" id="IPR005545">
    <property type="entry name" value="YCII"/>
</dbReference>
<dbReference type="InterPro" id="IPR051807">
    <property type="entry name" value="Sec-metab_biosynth-assoc"/>
</dbReference>
<evidence type="ECO:0000313" key="4">
    <source>
        <dbReference type="Proteomes" id="UP000316905"/>
    </source>
</evidence>
<feature type="domain" description="YCII-related" evidence="2">
    <location>
        <begin position="1"/>
        <end position="90"/>
    </location>
</feature>
<evidence type="ECO:0000313" key="3">
    <source>
        <dbReference type="EMBL" id="TWI52338.1"/>
    </source>
</evidence>
<dbReference type="Gene3D" id="3.30.70.1060">
    <property type="entry name" value="Dimeric alpha+beta barrel"/>
    <property type="match status" value="1"/>
</dbReference>
<dbReference type="SUPFAM" id="SSF54909">
    <property type="entry name" value="Dimeric alpha+beta barrel"/>
    <property type="match status" value="1"/>
</dbReference>
<protein>
    <recommendedName>
        <fullName evidence="2">YCII-related domain-containing protein</fullName>
    </recommendedName>
</protein>
<dbReference type="RefSeq" id="WP_145144149.1">
    <property type="nucleotide sequence ID" value="NZ_VLKY01000012.1"/>
</dbReference>
<dbReference type="AlphaFoldDB" id="A0A562Q6K2"/>
<dbReference type="EMBL" id="VLKY01000012">
    <property type="protein sequence ID" value="TWI52338.1"/>
    <property type="molecule type" value="Genomic_DNA"/>
</dbReference>
<proteinExistence type="inferred from homology"/>
<comment type="similarity">
    <text evidence="1">Belongs to the YciI family.</text>
</comment>
<dbReference type="Pfam" id="PF03795">
    <property type="entry name" value="YCII"/>
    <property type="match status" value="1"/>
</dbReference>
<evidence type="ECO:0000256" key="1">
    <source>
        <dbReference type="ARBA" id="ARBA00007689"/>
    </source>
</evidence>
<dbReference type="Proteomes" id="UP000316905">
    <property type="component" value="Unassembled WGS sequence"/>
</dbReference>
<reference evidence="3 4" key="1">
    <citation type="journal article" date="2015" name="Stand. Genomic Sci.">
        <title>Genomic Encyclopedia of Bacterial and Archaeal Type Strains, Phase III: the genomes of soil and plant-associated and newly described type strains.</title>
        <authorList>
            <person name="Whitman W.B."/>
            <person name="Woyke T."/>
            <person name="Klenk H.P."/>
            <person name="Zhou Y."/>
            <person name="Lilburn T.G."/>
            <person name="Beck B.J."/>
            <person name="De Vos P."/>
            <person name="Vandamme P."/>
            <person name="Eisen J.A."/>
            <person name="Garrity G."/>
            <person name="Hugenholtz P."/>
            <person name="Kyrpides N.C."/>
        </authorList>
    </citation>
    <scope>NUCLEOTIDE SEQUENCE [LARGE SCALE GENOMIC DNA]</scope>
    <source>
        <strain evidence="3 4">CGMCC 1.6858</strain>
    </source>
</reference>
<dbReference type="OrthoDB" id="9797014at2"/>
<sequence length="97" mass="11075">MQFAVTAYDYTDPDALDRRMACCQAHLDGIRAMAKEGIFISGGAILDDQGRMIGSSVHLDFPDREALELWLQSEPYMKGRVWEKLDIREVKLVDIRN</sequence>
<dbReference type="InterPro" id="IPR011008">
    <property type="entry name" value="Dimeric_a/b-barrel"/>
</dbReference>
<name>A0A562Q6K2_9PSED</name>
<accession>A0A562Q6K2</accession>
<keyword evidence="4" id="KW-1185">Reference proteome</keyword>
<comment type="caution">
    <text evidence="3">The sequence shown here is derived from an EMBL/GenBank/DDBJ whole genome shotgun (WGS) entry which is preliminary data.</text>
</comment>